<organism evidence="9 10">
    <name type="scientific">Shouchella lehensis</name>
    <dbReference type="NCBI Taxonomy" id="300825"/>
    <lineage>
        <taxon>Bacteria</taxon>
        <taxon>Bacillati</taxon>
        <taxon>Bacillota</taxon>
        <taxon>Bacilli</taxon>
        <taxon>Bacillales</taxon>
        <taxon>Bacillaceae</taxon>
        <taxon>Shouchella</taxon>
    </lineage>
</organism>
<evidence type="ECO:0000256" key="6">
    <source>
        <dbReference type="ARBA" id="ARBA00023002"/>
    </source>
</evidence>
<protein>
    <recommendedName>
        <fullName evidence="7">D-lactate dehydrogenase (cytochrome)</fullName>
        <ecNumber evidence="7">1.1.2.4</ecNumber>
    </recommendedName>
</protein>
<dbReference type="InterPro" id="IPR006094">
    <property type="entry name" value="Oxid_FAD_bind_N"/>
</dbReference>
<dbReference type="Gene3D" id="3.30.70.2740">
    <property type="match status" value="1"/>
</dbReference>
<dbReference type="FunFam" id="3.30.70.2740:FF:000001">
    <property type="entry name" value="D-lactate dehydrogenase mitochondrial"/>
    <property type="match status" value="1"/>
</dbReference>
<dbReference type="SUPFAM" id="SSF55103">
    <property type="entry name" value="FAD-linked oxidases, C-terminal domain"/>
    <property type="match status" value="1"/>
</dbReference>
<dbReference type="Pfam" id="PF01565">
    <property type="entry name" value="FAD_binding_4"/>
    <property type="match status" value="1"/>
</dbReference>
<evidence type="ECO:0000256" key="4">
    <source>
        <dbReference type="ARBA" id="ARBA00022827"/>
    </source>
</evidence>
<dbReference type="SUPFAM" id="SSF56176">
    <property type="entry name" value="FAD-binding/transporter-associated domain-like"/>
    <property type="match status" value="1"/>
</dbReference>
<name>A0A4Y7WSS1_9BACI</name>
<dbReference type="FunFam" id="3.30.465.10:FF:000016">
    <property type="entry name" value="probable D-lactate dehydrogenase, mitochondrial"/>
    <property type="match status" value="1"/>
</dbReference>
<reference evidence="9 10" key="1">
    <citation type="submission" date="2019-03" db="EMBL/GenBank/DDBJ databases">
        <authorList>
            <person name="Liu G."/>
        </authorList>
    </citation>
    <scope>NUCLEOTIDE SEQUENCE [LARGE SCALE GENOMIC DNA]</scope>
    <source>
        <strain evidence="9 10">DSM 19099</strain>
    </source>
</reference>
<dbReference type="EC" id="1.1.2.4" evidence="7"/>
<comment type="similarity">
    <text evidence="2">Belongs to the FAD-binding oxidoreductase/transferase type 4 family.</text>
</comment>
<dbReference type="Pfam" id="PF02913">
    <property type="entry name" value="FAD-oxidase_C"/>
    <property type="match status" value="1"/>
</dbReference>
<evidence type="ECO:0000256" key="1">
    <source>
        <dbReference type="ARBA" id="ARBA00001974"/>
    </source>
</evidence>
<dbReference type="FunFam" id="1.10.45.10:FF:000001">
    <property type="entry name" value="D-lactate dehydrogenase mitochondrial"/>
    <property type="match status" value="1"/>
</dbReference>
<dbReference type="AlphaFoldDB" id="A0A4Y7WSS1"/>
<accession>A0A4Y7WSS1</accession>
<keyword evidence="6" id="KW-0560">Oxidoreductase</keyword>
<comment type="cofactor">
    <cofactor evidence="1">
        <name>FAD</name>
        <dbReference type="ChEBI" id="CHEBI:57692"/>
    </cofactor>
</comment>
<dbReference type="PANTHER" id="PTHR11748">
    <property type="entry name" value="D-LACTATE DEHYDROGENASE"/>
    <property type="match status" value="1"/>
</dbReference>
<keyword evidence="4" id="KW-0274">FAD</keyword>
<dbReference type="EMBL" id="SNUX01000001">
    <property type="protein sequence ID" value="TES51471.1"/>
    <property type="molecule type" value="Genomic_DNA"/>
</dbReference>
<dbReference type="RefSeq" id="WP_078440310.1">
    <property type="nucleotide sequence ID" value="NZ_LDIM01000012.1"/>
</dbReference>
<dbReference type="InterPro" id="IPR004113">
    <property type="entry name" value="FAD-bd_oxidored_4_C"/>
</dbReference>
<evidence type="ECO:0000256" key="7">
    <source>
        <dbReference type="ARBA" id="ARBA00038897"/>
    </source>
</evidence>
<dbReference type="PROSITE" id="PS51387">
    <property type="entry name" value="FAD_PCMH"/>
    <property type="match status" value="1"/>
</dbReference>
<evidence type="ECO:0000313" key="10">
    <source>
        <dbReference type="Proteomes" id="UP000298210"/>
    </source>
</evidence>
<sequence>MELGKENVYFNETQRSLHSSDESYHQPSLPDVVVYPQSKEDVRSIVKLAARFNEKIYPYGLGTSLEGHVIPYEKGVVIDFSQMNAILSIDPEDLLVTVQPGVTRDQLNQELKKYGLFFSVDPGANATVGGMTSTNASGTNSVKYGVMRDQVRDLEVVLADGTVIHTGNRAVKSSSGYDLTNLFVGAEGTLGCYTEMTLKVYGIPEKIVAGRVQFPSLHDAVSSVTAVLQAGIPIARIELIDEISMMKVNQHNETQFPLSPTLFLEFHGNPQSVQHDLAFCESIMNDYNSTEFHYAKDNAERSALWHARHNVAYAFSHSEPRKKLMVTDVCVPLSSLAEAIKHAQITAVEHHIEAGIVGHVGDGNFHALLLVDPQDSNELDNVAAYNEKIVRFALHVNGTCTGEHGVGVGKVKYLEEEHGDALDVMKSIKRALDPTNLFNPNKNIFI</sequence>
<keyword evidence="5" id="KW-0809">Transit peptide</keyword>
<dbReference type="Gene3D" id="1.10.45.10">
    <property type="entry name" value="Vanillyl-alcohol Oxidase, Chain A, domain 4"/>
    <property type="match status" value="1"/>
</dbReference>
<dbReference type="GO" id="GO:0004458">
    <property type="term" value="F:D-lactate dehydrogenase (cytochrome) activity"/>
    <property type="evidence" value="ECO:0007669"/>
    <property type="project" value="UniProtKB-EC"/>
</dbReference>
<proteinExistence type="inferred from homology"/>
<evidence type="ECO:0000256" key="2">
    <source>
        <dbReference type="ARBA" id="ARBA00008000"/>
    </source>
</evidence>
<evidence type="ECO:0000256" key="5">
    <source>
        <dbReference type="ARBA" id="ARBA00022946"/>
    </source>
</evidence>
<keyword evidence="3" id="KW-0285">Flavoprotein</keyword>
<comment type="caution">
    <text evidence="9">The sequence shown here is derived from an EMBL/GenBank/DDBJ whole genome shotgun (WGS) entry which is preliminary data.</text>
</comment>
<dbReference type="InterPro" id="IPR016164">
    <property type="entry name" value="FAD-linked_Oxase-like_C"/>
</dbReference>
<evidence type="ECO:0000256" key="3">
    <source>
        <dbReference type="ARBA" id="ARBA00022630"/>
    </source>
</evidence>
<dbReference type="PANTHER" id="PTHR11748:SF111">
    <property type="entry name" value="D-LACTATE DEHYDROGENASE, MITOCHONDRIAL-RELATED"/>
    <property type="match status" value="1"/>
</dbReference>
<dbReference type="InterPro" id="IPR036318">
    <property type="entry name" value="FAD-bd_PCMH-like_sf"/>
</dbReference>
<dbReference type="GO" id="GO:1903457">
    <property type="term" value="P:lactate catabolic process"/>
    <property type="evidence" value="ECO:0007669"/>
    <property type="project" value="TreeGrafter"/>
</dbReference>
<dbReference type="InterPro" id="IPR016166">
    <property type="entry name" value="FAD-bd_PCMH"/>
</dbReference>
<dbReference type="Gene3D" id="3.30.465.10">
    <property type="match status" value="1"/>
</dbReference>
<feature type="domain" description="FAD-binding PCMH-type" evidence="8">
    <location>
        <begin position="26"/>
        <end position="203"/>
    </location>
</feature>
<dbReference type="GO" id="GO:0071949">
    <property type="term" value="F:FAD binding"/>
    <property type="evidence" value="ECO:0007669"/>
    <property type="project" value="InterPro"/>
</dbReference>
<dbReference type="InterPro" id="IPR016169">
    <property type="entry name" value="FAD-bd_PCMH_sub2"/>
</dbReference>
<dbReference type="GO" id="GO:0008720">
    <property type="term" value="F:D-lactate dehydrogenase (NAD+) activity"/>
    <property type="evidence" value="ECO:0007669"/>
    <property type="project" value="TreeGrafter"/>
</dbReference>
<dbReference type="Proteomes" id="UP000298210">
    <property type="component" value="Unassembled WGS sequence"/>
</dbReference>
<evidence type="ECO:0000259" key="8">
    <source>
        <dbReference type="PROSITE" id="PS51387"/>
    </source>
</evidence>
<evidence type="ECO:0000313" key="9">
    <source>
        <dbReference type="EMBL" id="TES51471.1"/>
    </source>
</evidence>
<dbReference type="InterPro" id="IPR016171">
    <property type="entry name" value="Vanillyl_alc_oxidase_C-sub2"/>
</dbReference>
<gene>
    <name evidence="9" type="ORF">E2L03_00080</name>
</gene>